<dbReference type="InterPro" id="IPR008318">
    <property type="entry name" value="UCP030820"/>
</dbReference>
<organism evidence="2 3">
    <name type="scientific">Rhodoplanes serenus</name>
    <dbReference type="NCBI Taxonomy" id="200615"/>
    <lineage>
        <taxon>Bacteria</taxon>
        <taxon>Pseudomonadati</taxon>
        <taxon>Pseudomonadota</taxon>
        <taxon>Alphaproteobacteria</taxon>
        <taxon>Hyphomicrobiales</taxon>
        <taxon>Nitrobacteraceae</taxon>
        <taxon>Rhodoplanes</taxon>
    </lineage>
</organism>
<name>A0A447CY36_9BRAD</name>
<sequence length="172" mass="19099">MPLYRSGAFVTDDWTFPTDDTPLPATGAVAVSRTRFLTERDTLLGRTDPVGVVLTAGDTLAGIVPDLPRLALIALRFPKYGDGRPYSLARLLRERHGYRGELRAIGDVLHDQIPLMRRCGFDAFEVSHPGTVAALRDQRVVAVRHHYQPASAEASEIRPESHPWRRVSAPHL</sequence>
<evidence type="ECO:0000313" key="2">
    <source>
        <dbReference type="EMBL" id="VCU10242.1"/>
    </source>
</evidence>
<evidence type="ECO:0000313" key="3">
    <source>
        <dbReference type="Proteomes" id="UP000289200"/>
    </source>
</evidence>
<accession>A0A447CY36</accession>
<keyword evidence="3" id="KW-1185">Reference proteome</keyword>
<comment type="caution">
    <text evidence="2">The sequence shown here is derived from an EMBL/GenBank/DDBJ whole genome shotgun (WGS) entry which is preliminary data.</text>
</comment>
<feature type="region of interest" description="Disordered" evidence="1">
    <location>
        <begin position="151"/>
        <end position="172"/>
    </location>
</feature>
<dbReference type="PIRSF" id="PIRSF030820">
    <property type="entry name" value="UCP030820"/>
    <property type="match status" value="1"/>
</dbReference>
<evidence type="ECO:0008006" key="4">
    <source>
        <dbReference type="Google" id="ProtNLM"/>
    </source>
</evidence>
<dbReference type="RefSeq" id="WP_129610241.1">
    <property type="nucleotide sequence ID" value="NZ_UWOC01000164.1"/>
</dbReference>
<gene>
    <name evidence="2" type="ORF">RHODGE_RHODGE_03428</name>
</gene>
<dbReference type="Pfam" id="PF06073">
    <property type="entry name" value="DUF934"/>
    <property type="match status" value="1"/>
</dbReference>
<proteinExistence type="predicted"/>
<dbReference type="OrthoDB" id="9800421at2"/>
<dbReference type="AlphaFoldDB" id="A0A447CY36"/>
<dbReference type="EMBL" id="UWOC01000164">
    <property type="protein sequence ID" value="VCU10242.1"/>
    <property type="molecule type" value="Genomic_DNA"/>
</dbReference>
<reference evidence="3" key="1">
    <citation type="submission" date="2018-10" db="EMBL/GenBank/DDBJ databases">
        <authorList>
            <person name="Peiro R."/>
            <person name="Begona"/>
            <person name="Cbmso G."/>
            <person name="Lopez M."/>
            <person name="Gonzalez S."/>
            <person name="Sacristan E."/>
            <person name="Castillo E."/>
        </authorList>
    </citation>
    <scope>NUCLEOTIDE SEQUENCE [LARGE SCALE GENOMIC DNA]</scope>
</reference>
<dbReference type="Proteomes" id="UP000289200">
    <property type="component" value="Unassembled WGS sequence"/>
</dbReference>
<evidence type="ECO:0000256" key="1">
    <source>
        <dbReference type="SAM" id="MobiDB-lite"/>
    </source>
</evidence>
<protein>
    <recommendedName>
        <fullName evidence="4">Oxidoreductase</fullName>
    </recommendedName>
</protein>